<dbReference type="GO" id="GO:0006805">
    <property type="term" value="P:xenobiotic metabolic process"/>
    <property type="evidence" value="ECO:0007669"/>
    <property type="project" value="TreeGrafter"/>
</dbReference>
<dbReference type="GO" id="GO:0008395">
    <property type="term" value="F:steroid hydroxylase activity"/>
    <property type="evidence" value="ECO:0007669"/>
    <property type="project" value="TreeGrafter"/>
</dbReference>
<organism evidence="9">
    <name type="scientific">Eurytemora affinis</name>
    <name type="common">Copepod</name>
    <name type="synonym">Temora affinis</name>
    <dbReference type="NCBI Taxonomy" id="88015"/>
    <lineage>
        <taxon>Eukaryota</taxon>
        <taxon>Metazoa</taxon>
        <taxon>Ecdysozoa</taxon>
        <taxon>Arthropoda</taxon>
        <taxon>Crustacea</taxon>
        <taxon>Multicrustacea</taxon>
        <taxon>Hexanauplia</taxon>
        <taxon>Copepoda</taxon>
        <taxon>Calanoida</taxon>
        <taxon>Temoridae</taxon>
        <taxon>Eurytemora</taxon>
    </lineage>
</organism>
<evidence type="ECO:0000256" key="1">
    <source>
        <dbReference type="ARBA" id="ARBA00001971"/>
    </source>
</evidence>
<reference evidence="9" key="1">
    <citation type="submission" date="2020-10" db="EMBL/GenBank/DDBJ databases">
        <authorList>
            <person name="Kim D.-H."/>
        </authorList>
    </citation>
    <scope>NUCLEOTIDE SEQUENCE</scope>
</reference>
<dbReference type="Gene3D" id="1.10.630.10">
    <property type="entry name" value="Cytochrome P450"/>
    <property type="match status" value="1"/>
</dbReference>
<evidence type="ECO:0000256" key="5">
    <source>
        <dbReference type="ARBA" id="ARBA00023002"/>
    </source>
</evidence>
<dbReference type="GO" id="GO:0005737">
    <property type="term" value="C:cytoplasm"/>
    <property type="evidence" value="ECO:0007669"/>
    <property type="project" value="TreeGrafter"/>
</dbReference>
<sequence>MIDNISANSARVNPNEHPTMASRHELCHLPSPGLYLPVLGHIKILLNGMDILRTMCQFYEKYSKDGILFLSTFGLNIVFVGDFDTLKQIYNHPDVQHRAHSDPKKCIFTHKIAEDRGEKMGPLKGLIFSQEKTWVEQRRFTLRVLRDFGFGKSSMEELIQDEVKQFTSFLKQFTDIPVDFEGKFNLPVLNSLWRISSGESFEYTDQQLVNITKKLTEFFKKTGQPISSLFLTQPWIFKLFPNFLGRRDDMMMNRSITHLMEESIVDHKRTLDVSSPRDFIDTMLIEIMNTTDEDSSFYKETGIRNLVNTMFDLFMAGAETTSTTLMWAILYLVREQEIQSKVHAELDSVIGQSRLPSLSDRQNLPYTEAVIYEIQRCGNVMPTGVQHMTSKPIQINGFHIPEDTIINPFYPEIHKGEYWRDGHVFRPERFLDDSGKLKPDEHLIPFCIGKRRCLGEPLAKAELFLFITSLVQAFQLLPESADKVPTEEYQTGITVQPKPFKLVLKTRF</sequence>
<dbReference type="GO" id="GO:0006082">
    <property type="term" value="P:organic acid metabolic process"/>
    <property type="evidence" value="ECO:0007669"/>
    <property type="project" value="TreeGrafter"/>
</dbReference>
<evidence type="ECO:0000256" key="8">
    <source>
        <dbReference type="PIRSR" id="PIRSR602401-1"/>
    </source>
</evidence>
<evidence type="ECO:0000313" key="9">
    <source>
        <dbReference type="EMBL" id="QTW43668.1"/>
    </source>
</evidence>
<name>A0A8B0MCL3_EURAF</name>
<dbReference type="Pfam" id="PF00067">
    <property type="entry name" value="p450"/>
    <property type="match status" value="1"/>
</dbReference>
<comment type="similarity">
    <text evidence="2">Belongs to the cytochrome P450 family.</text>
</comment>
<dbReference type="FunFam" id="1.10.630.10:FF:000036">
    <property type="entry name" value="CYtochrome P450 family"/>
    <property type="match status" value="1"/>
</dbReference>
<dbReference type="InterPro" id="IPR050182">
    <property type="entry name" value="Cytochrome_P450_fam2"/>
</dbReference>
<dbReference type="InterPro" id="IPR036396">
    <property type="entry name" value="Cyt_P450_sf"/>
</dbReference>
<dbReference type="InterPro" id="IPR001128">
    <property type="entry name" value="Cyt_P450"/>
</dbReference>
<proteinExistence type="evidence at transcript level"/>
<evidence type="ECO:0000256" key="6">
    <source>
        <dbReference type="ARBA" id="ARBA00023004"/>
    </source>
</evidence>
<keyword evidence="3 8" id="KW-0349">Heme</keyword>
<keyword evidence="6 8" id="KW-0408">Iron</keyword>
<dbReference type="AlphaFoldDB" id="A0A8B0MCL3"/>
<dbReference type="GO" id="GO:0020037">
    <property type="term" value="F:heme binding"/>
    <property type="evidence" value="ECO:0007669"/>
    <property type="project" value="InterPro"/>
</dbReference>
<keyword evidence="4 8" id="KW-0479">Metal-binding</keyword>
<protein>
    <submittedName>
        <fullName evidence="9">CYP3031A2-1</fullName>
    </submittedName>
</protein>
<dbReference type="GO" id="GO:0005506">
    <property type="term" value="F:iron ion binding"/>
    <property type="evidence" value="ECO:0007669"/>
    <property type="project" value="InterPro"/>
</dbReference>
<feature type="binding site" description="axial binding residue" evidence="8">
    <location>
        <position position="453"/>
    </location>
    <ligand>
        <name>heme</name>
        <dbReference type="ChEBI" id="CHEBI:30413"/>
    </ligand>
    <ligandPart>
        <name>Fe</name>
        <dbReference type="ChEBI" id="CHEBI:18248"/>
    </ligandPart>
</feature>
<dbReference type="PANTHER" id="PTHR24300">
    <property type="entry name" value="CYTOCHROME P450 508A4-RELATED"/>
    <property type="match status" value="1"/>
</dbReference>
<evidence type="ECO:0000256" key="4">
    <source>
        <dbReference type="ARBA" id="ARBA00022723"/>
    </source>
</evidence>
<accession>A0A8B0MCL3</accession>
<dbReference type="PANTHER" id="PTHR24300:SF376">
    <property type="entry name" value="CYTOCHROME P450 15A1"/>
    <property type="match status" value="1"/>
</dbReference>
<reference evidence="9" key="2">
    <citation type="journal article" name="Mar. Pollut. Bull.">
        <title>The genome of the European estuarine calanoid copepod Eurytemora affinis: Potential use in molecular ecotoxicology.</title>
        <authorList>
            <person name="Choi B.S."/>
            <person name="Kim D.H."/>
            <person name="Kim M.S."/>
            <person name="Park J.C."/>
            <person name="Lee Y.H."/>
            <person name="Kim H.J."/>
            <person name="Jeong C.B."/>
            <person name="Hagiwara A."/>
            <person name="Souissi S."/>
            <person name="Lee J.S."/>
        </authorList>
    </citation>
    <scope>NUCLEOTIDE SEQUENCE</scope>
</reference>
<dbReference type="PRINTS" id="PR00463">
    <property type="entry name" value="EP450I"/>
</dbReference>
<evidence type="ECO:0000256" key="2">
    <source>
        <dbReference type="ARBA" id="ARBA00010617"/>
    </source>
</evidence>
<comment type="cofactor">
    <cofactor evidence="1 8">
        <name>heme</name>
        <dbReference type="ChEBI" id="CHEBI:30413"/>
    </cofactor>
</comment>
<keyword evidence="7" id="KW-0503">Monooxygenase</keyword>
<keyword evidence="5" id="KW-0560">Oxidoreductase</keyword>
<dbReference type="GO" id="GO:0016712">
    <property type="term" value="F:oxidoreductase activity, acting on paired donors, with incorporation or reduction of molecular oxygen, reduced flavin or flavoprotein as one donor, and incorporation of one atom of oxygen"/>
    <property type="evidence" value="ECO:0007669"/>
    <property type="project" value="TreeGrafter"/>
</dbReference>
<dbReference type="PRINTS" id="PR00385">
    <property type="entry name" value="P450"/>
</dbReference>
<dbReference type="InterPro" id="IPR002401">
    <property type="entry name" value="Cyt_P450_E_grp-I"/>
</dbReference>
<dbReference type="OrthoDB" id="3934656at2759"/>
<evidence type="ECO:0000256" key="3">
    <source>
        <dbReference type="ARBA" id="ARBA00022617"/>
    </source>
</evidence>
<dbReference type="EMBL" id="MW149368">
    <property type="protein sequence ID" value="QTW43668.1"/>
    <property type="molecule type" value="mRNA"/>
</dbReference>
<evidence type="ECO:0000256" key="7">
    <source>
        <dbReference type="ARBA" id="ARBA00023033"/>
    </source>
</evidence>
<dbReference type="SUPFAM" id="SSF48264">
    <property type="entry name" value="Cytochrome P450"/>
    <property type="match status" value="1"/>
</dbReference>